<dbReference type="PROSITE" id="PS50109">
    <property type="entry name" value="HIS_KIN"/>
    <property type="match status" value="1"/>
</dbReference>
<evidence type="ECO:0000313" key="9">
    <source>
        <dbReference type="EMBL" id="RJG11313.1"/>
    </source>
</evidence>
<evidence type="ECO:0000256" key="6">
    <source>
        <dbReference type="ARBA" id="ARBA00022777"/>
    </source>
</evidence>
<dbReference type="EMBL" id="QYUP01000150">
    <property type="protein sequence ID" value="RJG11313.1"/>
    <property type="molecule type" value="Genomic_DNA"/>
</dbReference>
<dbReference type="AlphaFoldDB" id="A0A418XFR9"/>
<comment type="catalytic activity">
    <reaction evidence="1">
        <text>ATP + protein L-histidine = ADP + protein N-phospho-L-histidine.</text>
        <dbReference type="EC" id="2.7.13.3"/>
    </reaction>
</comment>
<dbReference type="SUPFAM" id="SSF55874">
    <property type="entry name" value="ATPase domain of HSP90 chaperone/DNA topoisomerase II/histidine kinase"/>
    <property type="match status" value="1"/>
</dbReference>
<dbReference type="InterPro" id="IPR005467">
    <property type="entry name" value="His_kinase_dom"/>
</dbReference>
<dbReference type="OrthoDB" id="9122109at2"/>
<proteinExistence type="predicted"/>
<comment type="caution">
    <text evidence="9">The sequence shown here is derived from an EMBL/GenBank/DDBJ whole genome shotgun (WGS) entry which is preliminary data.</text>
</comment>
<evidence type="ECO:0000313" key="10">
    <source>
        <dbReference type="Proteomes" id="UP000284006"/>
    </source>
</evidence>
<reference evidence="9 10" key="1">
    <citation type="submission" date="2018-09" db="EMBL/GenBank/DDBJ databases">
        <authorList>
            <person name="Zhu H."/>
        </authorList>
    </citation>
    <scope>NUCLEOTIDE SEQUENCE [LARGE SCALE GENOMIC DNA]</scope>
    <source>
        <strain evidence="9 10">K1S02-61</strain>
    </source>
</reference>
<keyword evidence="6 9" id="KW-0418">Kinase</keyword>
<dbReference type="GO" id="GO:0005886">
    <property type="term" value="C:plasma membrane"/>
    <property type="evidence" value="ECO:0007669"/>
    <property type="project" value="TreeGrafter"/>
</dbReference>
<keyword evidence="5" id="KW-0812">Transmembrane</keyword>
<dbReference type="SMART" id="SM00387">
    <property type="entry name" value="HATPase_c"/>
    <property type="match status" value="1"/>
</dbReference>
<dbReference type="PANTHER" id="PTHR45436:SF5">
    <property type="entry name" value="SENSOR HISTIDINE KINASE TRCS"/>
    <property type="match status" value="1"/>
</dbReference>
<dbReference type="EC" id="2.7.13.3" evidence="2"/>
<evidence type="ECO:0000259" key="8">
    <source>
        <dbReference type="PROSITE" id="PS50109"/>
    </source>
</evidence>
<keyword evidence="7" id="KW-0472">Membrane</keyword>
<dbReference type="InterPro" id="IPR050428">
    <property type="entry name" value="TCS_sensor_his_kinase"/>
</dbReference>
<evidence type="ECO:0000256" key="7">
    <source>
        <dbReference type="ARBA" id="ARBA00022989"/>
    </source>
</evidence>
<keyword evidence="10" id="KW-1185">Reference proteome</keyword>
<keyword evidence="4" id="KW-0808">Transferase</keyword>
<dbReference type="PANTHER" id="PTHR45436">
    <property type="entry name" value="SENSOR HISTIDINE KINASE YKOH"/>
    <property type="match status" value="1"/>
</dbReference>
<dbReference type="Gene3D" id="3.30.565.10">
    <property type="entry name" value="Histidine kinase-like ATPase, C-terminal domain"/>
    <property type="match status" value="1"/>
</dbReference>
<dbReference type="Pfam" id="PF02518">
    <property type="entry name" value="HATPase_c"/>
    <property type="match status" value="1"/>
</dbReference>
<dbReference type="Proteomes" id="UP000284006">
    <property type="component" value="Unassembled WGS sequence"/>
</dbReference>
<keyword evidence="3" id="KW-0597">Phosphoprotein</keyword>
<dbReference type="InterPro" id="IPR036890">
    <property type="entry name" value="HATPase_C_sf"/>
</dbReference>
<evidence type="ECO:0000256" key="2">
    <source>
        <dbReference type="ARBA" id="ARBA00012438"/>
    </source>
</evidence>
<accession>A0A418XFR9</accession>
<feature type="domain" description="Histidine kinase" evidence="8">
    <location>
        <begin position="16"/>
        <end position="235"/>
    </location>
</feature>
<keyword evidence="7" id="KW-1133">Transmembrane helix</keyword>
<evidence type="ECO:0000256" key="1">
    <source>
        <dbReference type="ARBA" id="ARBA00000085"/>
    </source>
</evidence>
<dbReference type="InterPro" id="IPR003594">
    <property type="entry name" value="HATPase_dom"/>
</dbReference>
<protein>
    <recommendedName>
        <fullName evidence="2">histidine kinase</fullName>
        <ecNumber evidence="2">2.7.13.3</ecNumber>
    </recommendedName>
</protein>
<dbReference type="InterPro" id="IPR003661">
    <property type="entry name" value="HisK_dim/P_dom"/>
</dbReference>
<name>A0A418XFR9_9BURK</name>
<dbReference type="CDD" id="cd00082">
    <property type="entry name" value="HisKA"/>
    <property type="match status" value="1"/>
</dbReference>
<evidence type="ECO:0000256" key="3">
    <source>
        <dbReference type="ARBA" id="ARBA00022553"/>
    </source>
</evidence>
<evidence type="ECO:0000256" key="4">
    <source>
        <dbReference type="ARBA" id="ARBA00022679"/>
    </source>
</evidence>
<organism evidence="9 10">
    <name type="scientific">Massilia cavernae</name>
    <dbReference type="NCBI Taxonomy" id="2320864"/>
    <lineage>
        <taxon>Bacteria</taxon>
        <taxon>Pseudomonadati</taxon>
        <taxon>Pseudomonadota</taxon>
        <taxon>Betaproteobacteria</taxon>
        <taxon>Burkholderiales</taxon>
        <taxon>Oxalobacteraceae</taxon>
        <taxon>Telluria group</taxon>
        <taxon>Massilia</taxon>
    </lineage>
</organism>
<sequence>MNDSSSSNELSLFLASTAHDMKNSVSVLAGTLEKLLANASPEVDAAYPQMAHMLYQTKRLNDNLIQLLALYKQVGKPEYPFDVQPLELADLVGQVLASVRVLLDSRGVKLETDYDPGQIWHLDEDLVIGVIGHAINNSIHYTQDKVRLSLKVADGCLEIRVEDNGSGYPAAMLDAGAAAMSGRNEGVNFLTNSTGLGLYFSSEVAKMHKHRGRSGAIRLENGGAYGGGCFILTLP</sequence>
<dbReference type="RefSeq" id="WP_119812513.1">
    <property type="nucleotide sequence ID" value="NZ_QYUP01000150.1"/>
</dbReference>
<gene>
    <name evidence="9" type="ORF">D3872_20260</name>
</gene>
<dbReference type="GO" id="GO:0000155">
    <property type="term" value="F:phosphorelay sensor kinase activity"/>
    <property type="evidence" value="ECO:0007669"/>
    <property type="project" value="InterPro"/>
</dbReference>
<evidence type="ECO:0000256" key="5">
    <source>
        <dbReference type="ARBA" id="ARBA00022692"/>
    </source>
</evidence>